<reference evidence="4" key="1">
    <citation type="submission" date="2016-11" db="UniProtKB">
        <authorList>
            <consortium name="WormBaseParasite"/>
        </authorList>
    </citation>
    <scope>IDENTIFICATION</scope>
</reference>
<feature type="region of interest" description="Disordered" evidence="1">
    <location>
        <begin position="246"/>
        <end position="288"/>
    </location>
</feature>
<name>A0A1I8GFG8_9PLAT</name>
<accession>A0A1I8GFG8</accession>
<feature type="transmembrane region" description="Helical" evidence="2">
    <location>
        <begin position="61"/>
        <end position="83"/>
    </location>
</feature>
<keyword evidence="2" id="KW-0472">Membrane</keyword>
<keyword evidence="2" id="KW-1133">Transmembrane helix</keyword>
<evidence type="ECO:0000313" key="4">
    <source>
        <dbReference type="WBParaSite" id="maker-uti_cns_0001844-snap-gene-0.45-mRNA-1"/>
    </source>
</evidence>
<keyword evidence="3" id="KW-1185">Reference proteome</keyword>
<evidence type="ECO:0000313" key="3">
    <source>
        <dbReference type="Proteomes" id="UP000095280"/>
    </source>
</evidence>
<dbReference type="AlphaFoldDB" id="A0A1I8GFG8"/>
<feature type="transmembrane region" description="Helical" evidence="2">
    <location>
        <begin position="179"/>
        <end position="202"/>
    </location>
</feature>
<proteinExistence type="predicted"/>
<evidence type="ECO:0000256" key="2">
    <source>
        <dbReference type="SAM" id="Phobius"/>
    </source>
</evidence>
<dbReference type="Proteomes" id="UP000095280">
    <property type="component" value="Unplaced"/>
</dbReference>
<organism evidence="3 4">
    <name type="scientific">Macrostomum lignano</name>
    <dbReference type="NCBI Taxonomy" id="282301"/>
    <lineage>
        <taxon>Eukaryota</taxon>
        <taxon>Metazoa</taxon>
        <taxon>Spiralia</taxon>
        <taxon>Lophotrochozoa</taxon>
        <taxon>Platyhelminthes</taxon>
        <taxon>Rhabditophora</taxon>
        <taxon>Macrostomorpha</taxon>
        <taxon>Macrostomida</taxon>
        <taxon>Macrostomidae</taxon>
        <taxon>Macrostomum</taxon>
    </lineage>
</organism>
<feature type="transmembrane region" description="Helical" evidence="2">
    <location>
        <begin position="147"/>
        <end position="167"/>
    </location>
</feature>
<protein>
    <submittedName>
        <fullName evidence="4">Transmembrane protein</fullName>
    </submittedName>
</protein>
<evidence type="ECO:0000256" key="1">
    <source>
        <dbReference type="SAM" id="MobiDB-lite"/>
    </source>
</evidence>
<dbReference type="WBParaSite" id="maker-uti_cns_0001844-snap-gene-0.45-mRNA-1">
    <property type="protein sequence ID" value="maker-uti_cns_0001844-snap-gene-0.45-mRNA-1"/>
    <property type="gene ID" value="maker-uti_cns_0001844-snap-gene-0.45"/>
</dbReference>
<sequence>FQEHQPEDVLFLPAHELPSQQQSSHQPYRLWRSSSNSGDCDIDDDSLLIIGSRVGSRVPPLLGWMQLCLALIGFSFWSASVAIRANSFNELNRISEANTTVVNVNWSAFDVSGAFGFPLWCAILMLLLSILALSYARTSRTIALRMYRCHCLLCLLLHSVALPPLAVSWTQPQPRQLLTALQALSGLTVLLCWGLLLACVLCDHCVGKNVFQVAGLFLRALRNRGGVGSISELDESASYNSLTLGPTGRSVSSNEASQQQQQQRFSQLPSSSPADQSGDDSVSREDFEVGDQFREQRKSLLTRQLLV</sequence>
<keyword evidence="2" id="KW-0812">Transmembrane</keyword>
<feature type="compositionally biased region" description="Low complexity" evidence="1">
    <location>
        <begin position="250"/>
        <end position="272"/>
    </location>
</feature>
<feature type="transmembrane region" description="Helical" evidence="2">
    <location>
        <begin position="115"/>
        <end position="135"/>
    </location>
</feature>